<dbReference type="Pfam" id="PF13646">
    <property type="entry name" value="HEAT_2"/>
    <property type="match status" value="1"/>
</dbReference>
<dbReference type="RefSeq" id="WP_150887106.1">
    <property type="nucleotide sequence ID" value="NZ_CP032452.1"/>
</dbReference>
<dbReference type="InterPro" id="IPR016024">
    <property type="entry name" value="ARM-type_fold"/>
</dbReference>
<feature type="transmembrane region" description="Helical" evidence="1">
    <location>
        <begin position="7"/>
        <end position="27"/>
    </location>
</feature>
<name>A0A5P3XIJ8_PARBF</name>
<dbReference type="Gene3D" id="1.25.10.10">
    <property type="entry name" value="Leucine-rich Repeat Variant"/>
    <property type="match status" value="1"/>
</dbReference>
<keyword evidence="1" id="KW-0812">Transmembrane</keyword>
<keyword evidence="1" id="KW-0472">Membrane</keyword>
<dbReference type="Proteomes" id="UP000326961">
    <property type="component" value="Chromosome"/>
</dbReference>
<evidence type="ECO:0000313" key="3">
    <source>
        <dbReference type="Proteomes" id="UP000326961"/>
    </source>
</evidence>
<keyword evidence="1" id="KW-1133">Transmembrane helix</keyword>
<dbReference type="AlphaFoldDB" id="A0A5P3XIJ8"/>
<dbReference type="InterPro" id="IPR011989">
    <property type="entry name" value="ARM-like"/>
</dbReference>
<gene>
    <name evidence="2" type="ORF">D4A35_15280</name>
</gene>
<reference evidence="2 3" key="1">
    <citation type="submission" date="2018-09" db="EMBL/GenBank/DDBJ databases">
        <title>A clostridial neurotoxin that targets Anopheles mosquitoes.</title>
        <authorList>
            <person name="Contreras E."/>
            <person name="Masuyer G."/>
            <person name="Qureshi N."/>
            <person name="Chawla S."/>
            <person name="Lim H.L."/>
            <person name="Chen J."/>
            <person name="Stenmark P."/>
            <person name="Gill S."/>
        </authorList>
    </citation>
    <scope>NUCLEOTIDE SEQUENCE [LARGE SCALE GENOMIC DNA]</scope>
    <source>
        <strain evidence="2 3">Cbm</strain>
    </source>
</reference>
<sequence length="378" mass="44774">MKNIVDIYLVLSFFIYIIACAVIYMIAKDILNFRFLKKVKAIKPKFEAEILKQLSCVKNGTDISKMDISYVIEKLKYKPYIKVFNNTIEVFNKDRNNHKYTKTYMENFEDIVNRYVLKHKLKDNTLKTYMAINLGEYKLSNYEISEFLLSCINTKSIYLRVTALESISKIGNINTLKSAIEYVSKEEKYINNKVFTDIINQFGGDKSELDKYLINDFKEFNESLQKVIVEHFKNNKIKFVKEELLNLLKDNISKEINISIVKYFTIIKYDECKDTIIELLNNGDWEYRAVCAIALKNYKCKCSEKALLKSINDKNWYVRYNSAISILKFGDKDLINYILENDDKYAKDILFYAMFMDNKISYEEYLEKLEEIEVEYQC</sequence>
<proteinExistence type="predicted"/>
<dbReference type="SUPFAM" id="SSF48371">
    <property type="entry name" value="ARM repeat"/>
    <property type="match status" value="1"/>
</dbReference>
<organism evidence="2 3">
    <name type="scientific">Paraclostridium bifermentans</name>
    <name type="common">Clostridium bifermentans</name>
    <dbReference type="NCBI Taxonomy" id="1490"/>
    <lineage>
        <taxon>Bacteria</taxon>
        <taxon>Bacillati</taxon>
        <taxon>Bacillota</taxon>
        <taxon>Clostridia</taxon>
        <taxon>Peptostreptococcales</taxon>
        <taxon>Peptostreptococcaceae</taxon>
        <taxon>Paraclostridium</taxon>
    </lineage>
</organism>
<evidence type="ECO:0000313" key="2">
    <source>
        <dbReference type="EMBL" id="QEZ70188.1"/>
    </source>
</evidence>
<dbReference type="EMBL" id="CP032452">
    <property type="protein sequence ID" value="QEZ70188.1"/>
    <property type="molecule type" value="Genomic_DNA"/>
</dbReference>
<accession>A0A5P3XIJ8</accession>
<evidence type="ECO:0000256" key="1">
    <source>
        <dbReference type="SAM" id="Phobius"/>
    </source>
</evidence>
<protein>
    <submittedName>
        <fullName evidence="2">HEAT repeat domain-containing protein</fullName>
    </submittedName>
</protein>